<evidence type="ECO:0000313" key="2">
    <source>
        <dbReference type="Proteomes" id="UP000759273"/>
    </source>
</evidence>
<evidence type="ECO:0000313" key="1">
    <source>
        <dbReference type="EMBL" id="MBS5332093.1"/>
    </source>
</evidence>
<organism evidence="1 2">
    <name type="scientific">Subdoligranulum variabile</name>
    <dbReference type="NCBI Taxonomy" id="214851"/>
    <lineage>
        <taxon>Bacteria</taxon>
        <taxon>Bacillati</taxon>
        <taxon>Bacillota</taxon>
        <taxon>Clostridia</taxon>
        <taxon>Eubacteriales</taxon>
        <taxon>Oscillospiraceae</taxon>
        <taxon>Subdoligranulum</taxon>
    </lineage>
</organism>
<name>A0A943DAF4_9FIRM</name>
<comment type="caution">
    <text evidence="1">The sequence shown here is derived from an EMBL/GenBank/DDBJ whole genome shotgun (WGS) entry which is preliminary data.</text>
</comment>
<dbReference type="Proteomes" id="UP000759273">
    <property type="component" value="Unassembled WGS sequence"/>
</dbReference>
<dbReference type="EMBL" id="JAGZGG010000010">
    <property type="protein sequence ID" value="MBS5332093.1"/>
    <property type="molecule type" value="Genomic_DNA"/>
</dbReference>
<accession>A0A943DAF4</accession>
<gene>
    <name evidence="1" type="ORF">KHY36_06125</name>
</gene>
<dbReference type="AlphaFoldDB" id="A0A943DAF4"/>
<reference evidence="1" key="1">
    <citation type="submission" date="2021-02" db="EMBL/GenBank/DDBJ databases">
        <title>Infant gut strain persistence is associated with maternal origin, phylogeny, and functional potential including surface adhesion and iron acquisition.</title>
        <authorList>
            <person name="Lou Y.C."/>
        </authorList>
    </citation>
    <scope>NUCLEOTIDE SEQUENCE</scope>
    <source>
        <strain evidence="1">L3_101_000M1_dasL3_101_000M1_concoct_87</strain>
    </source>
</reference>
<proteinExistence type="predicted"/>
<sequence length="45" mass="5299">MLKLHTLAEWMHGFLDPERPYGLPEDVYNDVIPSGVHNFNRNDLF</sequence>
<protein>
    <submittedName>
        <fullName evidence="1">Uncharacterized protein</fullName>
    </submittedName>
</protein>